<dbReference type="AlphaFoldDB" id="A0A927BQF2"/>
<proteinExistence type="predicted"/>
<reference evidence="5" key="1">
    <citation type="submission" date="2020-09" db="EMBL/GenBank/DDBJ databases">
        <title>A novel bacterium of genus Paenibacillus, isolated from South China Sea.</title>
        <authorList>
            <person name="Huang H."/>
            <person name="Mo K."/>
            <person name="Hu Y."/>
        </authorList>
    </citation>
    <scope>NUCLEOTIDE SEQUENCE</scope>
    <source>
        <strain evidence="5">IB182496</strain>
    </source>
</reference>
<dbReference type="Pfam" id="PF02449">
    <property type="entry name" value="Glyco_hydro_42"/>
    <property type="match status" value="1"/>
</dbReference>
<protein>
    <submittedName>
        <fullName evidence="5">Beta-galactosidase</fullName>
    </submittedName>
</protein>
<accession>A0A927BQF2</accession>
<keyword evidence="2" id="KW-0326">Glycosidase</keyword>
<dbReference type="GO" id="GO:0004565">
    <property type="term" value="F:beta-galactosidase activity"/>
    <property type="evidence" value="ECO:0007669"/>
    <property type="project" value="InterPro"/>
</dbReference>
<dbReference type="InterPro" id="IPR013529">
    <property type="entry name" value="Glyco_hydro_42_N"/>
</dbReference>
<dbReference type="GO" id="GO:0005975">
    <property type="term" value="P:carbohydrate metabolic process"/>
    <property type="evidence" value="ECO:0007669"/>
    <property type="project" value="InterPro"/>
</dbReference>
<keyword evidence="6" id="KW-1185">Reference proteome</keyword>
<dbReference type="Gene3D" id="3.20.20.80">
    <property type="entry name" value="Glycosidases"/>
    <property type="match status" value="1"/>
</dbReference>
<name>A0A927BQF2_9BACL</name>
<sequence>MAIGELPAARVAASAEIPLLAGREALLGDAADTHGLVLHVTHAADQPHELGSAGPMDARLYPLLTSVLPSGRAAAAPVVLLEYAKGAFAGGRWVMINRTLSSAFWAGGGAALLGELAAFAAAGVTELWLKPGYACYEPGERPTLTLQHERLGRAGAAAAAAAAADGNAVRWEGRLRVYREAALRAAALPSDSTDGAAADGDAAGGPAAAGAAGSTSAEEEGKAADNSEAASAAGRAREEIHAEPLRFAAGRGLGFERLTLPLAAEPGFYTVEAELTSERGERRVLRQGFWGRDEALLQAGAPLRAGRDYFTRAGRPVPIVGMTYMTSDVARKFLHLPNAALWERDMATMAGAGINLLRTGIWTAIRTMSLADGHVSEEILRAIDAFFLCAKRHGLEVTFNFFAFTPERWEGANPYLDPRSVEAQKRFIAAVVARHRASTHVHWDLINEPSMFDPDNLWSPHPVRDPYEIAAYRSWLRERHGDIETLQERWNMTPEQLPSFDAALPPLREEMGMNTTEMTPRRGGQWLDFVLFSMDMHNRWARELREAIRQIQPEQLVTVGQDEGLRSLRPSPLFYEEAVDYTTVHSWWQMDGLVWDGIFTKAPHKPNLIQETGIMYVETPDGRAKRSEAELRNILERKYAYAFSTGGAGAVQWLWNINYYMDNVNESNIGAVRADGTQKPEADVSYDFGAFIGQAAHLFAERQLEEVAVVYPFSNDFSNRRLADEATLRLTRTLAHRMNVPFRALGEYQLGALAEQAAPRLVIVPSAHNFSDEALARLTAHVEQHGGVLLLTGPLSLDAYWRPGGRAAELVGPSRIVNVRREEALALDGRLLPVSFGGAGIAKLNKELLPDADGVYADGPATLHERPLGAGRLIWCPLPLELGETYEPLEEVYRHALAAAGVAPELEWRAGGELPGVYGRKVAFGEGVLYVFVSEYGAPCTVEVRDPASGRGYRFELEAERSVLFATDAAGELIAIYRPDEVRVEVV</sequence>
<gene>
    <name evidence="5" type="ORF">IDH44_01535</name>
</gene>
<dbReference type="CDD" id="cd03143">
    <property type="entry name" value="A4_beta-galactosidase_middle_domain"/>
    <property type="match status" value="1"/>
</dbReference>
<evidence type="ECO:0000259" key="4">
    <source>
        <dbReference type="Pfam" id="PF02449"/>
    </source>
</evidence>
<dbReference type="InterPro" id="IPR017853">
    <property type="entry name" value="GH"/>
</dbReference>
<feature type="domain" description="Glycoside hydrolase family 42 N-terminal" evidence="4">
    <location>
        <begin position="470"/>
        <end position="559"/>
    </location>
</feature>
<evidence type="ECO:0000256" key="3">
    <source>
        <dbReference type="SAM" id="MobiDB-lite"/>
    </source>
</evidence>
<dbReference type="EMBL" id="JACXIZ010000006">
    <property type="protein sequence ID" value="MBD2843860.1"/>
    <property type="molecule type" value="Genomic_DNA"/>
</dbReference>
<dbReference type="GO" id="GO:0009341">
    <property type="term" value="C:beta-galactosidase complex"/>
    <property type="evidence" value="ECO:0007669"/>
    <property type="project" value="InterPro"/>
</dbReference>
<dbReference type="SUPFAM" id="SSF51445">
    <property type="entry name" value="(Trans)glycosidases"/>
    <property type="match status" value="1"/>
</dbReference>
<keyword evidence="1" id="KW-0378">Hydrolase</keyword>
<feature type="compositionally biased region" description="Low complexity" evidence="3">
    <location>
        <begin position="189"/>
        <end position="216"/>
    </location>
</feature>
<dbReference type="Gene3D" id="3.40.50.880">
    <property type="match status" value="1"/>
</dbReference>
<evidence type="ECO:0000313" key="5">
    <source>
        <dbReference type="EMBL" id="MBD2843860.1"/>
    </source>
</evidence>
<evidence type="ECO:0000256" key="1">
    <source>
        <dbReference type="ARBA" id="ARBA00022801"/>
    </source>
</evidence>
<dbReference type="InterPro" id="IPR029062">
    <property type="entry name" value="Class_I_gatase-like"/>
</dbReference>
<feature type="region of interest" description="Disordered" evidence="3">
    <location>
        <begin position="189"/>
        <end position="236"/>
    </location>
</feature>
<organism evidence="5 6">
    <name type="scientific">Paenibacillus sabuli</name>
    <dbReference type="NCBI Taxonomy" id="2772509"/>
    <lineage>
        <taxon>Bacteria</taxon>
        <taxon>Bacillati</taxon>
        <taxon>Bacillota</taxon>
        <taxon>Bacilli</taxon>
        <taxon>Bacillales</taxon>
        <taxon>Paenibacillaceae</taxon>
        <taxon>Paenibacillus</taxon>
    </lineage>
</organism>
<dbReference type="Proteomes" id="UP000621560">
    <property type="component" value="Unassembled WGS sequence"/>
</dbReference>
<evidence type="ECO:0000313" key="6">
    <source>
        <dbReference type="Proteomes" id="UP000621560"/>
    </source>
</evidence>
<evidence type="ECO:0000256" key="2">
    <source>
        <dbReference type="ARBA" id="ARBA00023295"/>
    </source>
</evidence>
<comment type="caution">
    <text evidence="5">The sequence shown here is derived from an EMBL/GenBank/DDBJ whole genome shotgun (WGS) entry which is preliminary data.</text>
</comment>